<name>A0ABY8EM59_MALFU</name>
<reference evidence="3 4" key="1">
    <citation type="journal article" date="2020" name="Elife">
        <title>Loss of centromere function drives karyotype evolution in closely related Malassezia species.</title>
        <authorList>
            <person name="Sankaranarayanan S.R."/>
            <person name="Ianiri G."/>
            <person name="Coelho M.A."/>
            <person name="Reza M.H."/>
            <person name="Thimmappa B.C."/>
            <person name="Ganguly P."/>
            <person name="Vadnala R.N."/>
            <person name="Sun S."/>
            <person name="Siddharthan R."/>
            <person name="Tellgren-Roth C."/>
            <person name="Dawson T.L."/>
            <person name="Heitman J."/>
            <person name="Sanyal K."/>
        </authorList>
    </citation>
    <scope>NUCLEOTIDE SEQUENCE [LARGE SCALE GENOMIC DNA]</scope>
    <source>
        <strain evidence="3">CBS14141</strain>
    </source>
</reference>
<feature type="region of interest" description="Disordered" evidence="1">
    <location>
        <begin position="1"/>
        <end position="46"/>
    </location>
</feature>
<feature type="domain" description="FAM50A/XAP5 C-terminal" evidence="2">
    <location>
        <begin position="162"/>
        <end position="297"/>
    </location>
</feature>
<organism evidence="3 4">
    <name type="scientific">Malassezia furfur</name>
    <name type="common">Pityriasis versicolor infection agent</name>
    <name type="synonym">Pityrosporum furfur</name>
    <dbReference type="NCBI Taxonomy" id="55194"/>
    <lineage>
        <taxon>Eukaryota</taxon>
        <taxon>Fungi</taxon>
        <taxon>Dikarya</taxon>
        <taxon>Basidiomycota</taxon>
        <taxon>Ustilaginomycotina</taxon>
        <taxon>Malasseziomycetes</taxon>
        <taxon>Malasseziales</taxon>
        <taxon>Malasseziaceae</taxon>
        <taxon>Malassezia</taxon>
    </lineage>
</organism>
<sequence>MHAGSSERQGEPSGALASRAAEASAATGSRFVGKQDQTEDSLKIETVGLVRLEDFQRKREELLEDKGRASERDAELRAKKREARRKEGRKAQSKLSFSLDEEEEEPLPLPKRIRADKDKKNVKDPSVDTSFLPDRERDAEEQRLRSQLKDEWQQQQEKLKNEEMEVTYSFWDGTGHRHSVTCRKGDSIADFLERCRQQIPQLRHLRADNLLYVKEDLIIPHHYTFYDLIVSKARGKSGPLFHFDVHDDVRLLNDSSVEKDESHAGKVVERGWYNRHKHIFPASRWEVYDPNADYGAYRYADRHAP</sequence>
<proteinExistence type="predicted"/>
<dbReference type="Proteomes" id="UP000818624">
    <property type="component" value="Chromosome 1"/>
</dbReference>
<dbReference type="PANTHER" id="PTHR12722">
    <property type="entry name" value="XAP-5 PROTEIN-RELATED"/>
    <property type="match status" value="1"/>
</dbReference>
<feature type="region of interest" description="Disordered" evidence="1">
    <location>
        <begin position="61"/>
        <end position="142"/>
    </location>
</feature>
<feature type="compositionally biased region" description="Basic and acidic residues" evidence="1">
    <location>
        <begin position="133"/>
        <end position="142"/>
    </location>
</feature>
<protein>
    <recommendedName>
        <fullName evidence="2">FAM50A/XAP5 C-terminal domain-containing protein</fullName>
    </recommendedName>
</protein>
<dbReference type="Pfam" id="PF04921">
    <property type="entry name" value="XAP5"/>
    <property type="match status" value="1"/>
</dbReference>
<evidence type="ECO:0000313" key="3">
    <source>
        <dbReference type="EMBL" id="WFD46627.1"/>
    </source>
</evidence>
<feature type="compositionally biased region" description="Basic and acidic residues" evidence="1">
    <location>
        <begin position="113"/>
        <end position="126"/>
    </location>
</feature>
<keyword evidence="4" id="KW-1185">Reference proteome</keyword>
<evidence type="ECO:0000256" key="1">
    <source>
        <dbReference type="SAM" id="MobiDB-lite"/>
    </source>
</evidence>
<feature type="compositionally biased region" description="Low complexity" evidence="1">
    <location>
        <begin position="13"/>
        <end position="30"/>
    </location>
</feature>
<gene>
    <name evidence="3" type="ORF">GLX27_001264</name>
</gene>
<evidence type="ECO:0000313" key="4">
    <source>
        <dbReference type="Proteomes" id="UP000818624"/>
    </source>
</evidence>
<dbReference type="EMBL" id="CP046234">
    <property type="protein sequence ID" value="WFD46627.1"/>
    <property type="molecule type" value="Genomic_DNA"/>
</dbReference>
<dbReference type="InterPro" id="IPR007005">
    <property type="entry name" value="XAP5"/>
</dbReference>
<dbReference type="InterPro" id="IPR048337">
    <property type="entry name" value="FAM50A/XAP5_C"/>
</dbReference>
<evidence type="ECO:0000259" key="2">
    <source>
        <dbReference type="Pfam" id="PF04921"/>
    </source>
</evidence>
<feature type="compositionally biased region" description="Basic and acidic residues" evidence="1">
    <location>
        <begin position="61"/>
        <end position="77"/>
    </location>
</feature>
<dbReference type="PANTHER" id="PTHR12722:SF0">
    <property type="entry name" value="PROTEIN FAM50A"/>
    <property type="match status" value="1"/>
</dbReference>
<accession>A0ABY8EM59</accession>
<feature type="compositionally biased region" description="Basic residues" evidence="1">
    <location>
        <begin position="78"/>
        <end position="92"/>
    </location>
</feature>